<dbReference type="PANTHER" id="PTHR43731">
    <property type="entry name" value="RHOMBOID PROTEASE"/>
    <property type="match status" value="1"/>
</dbReference>
<gene>
    <name evidence="8" type="primary">PLEST009779</name>
    <name evidence="8" type="ORF">PLESTB_001713100</name>
</gene>
<name>A0A9W6C062_9CHLO</name>
<dbReference type="GO" id="GO:0016020">
    <property type="term" value="C:membrane"/>
    <property type="evidence" value="ECO:0007669"/>
    <property type="project" value="UniProtKB-SubCell"/>
</dbReference>
<dbReference type="InterPro" id="IPR022764">
    <property type="entry name" value="Peptidase_S54_rhomboid_dom"/>
</dbReference>
<protein>
    <submittedName>
        <fullName evidence="8">RHOMBOID-like protein 10, chloroplastic</fullName>
    </submittedName>
</protein>
<feature type="transmembrane region" description="Helical" evidence="6">
    <location>
        <begin position="218"/>
        <end position="236"/>
    </location>
</feature>
<dbReference type="Proteomes" id="UP001165080">
    <property type="component" value="Unassembled WGS sequence"/>
</dbReference>
<evidence type="ECO:0000256" key="1">
    <source>
        <dbReference type="ARBA" id="ARBA00004141"/>
    </source>
</evidence>
<dbReference type="AlphaFoldDB" id="A0A9W6C062"/>
<keyword evidence="3 6" id="KW-0812">Transmembrane</keyword>
<dbReference type="EMBL" id="BRXU01000041">
    <property type="protein sequence ID" value="GLC61070.1"/>
    <property type="molecule type" value="Genomic_DNA"/>
</dbReference>
<accession>A0A9W6C062</accession>
<sequence>MSTGKRAVQLLSRSLGNAAERFGGASCRGIAIDDTCASSSGKGHQFHVHSCIKDATNSGIWERLGLGVGYTLRPRHRSFGLGGPQGWSAAQVRNLSWRRYVPSFGDLRNAAEAPNRQVTNLLLAINVATFILAKYDRSVAMSMALVPYHVAMGEWHRLLTCGFLHLDFLHLLANMLSVHWLGPGVESAAGRGRFAAIYLVSILGGSWAQYSFGSFTAASLGASGGVFGLFGAYLMFRLRNRNFISWDTGDSSWLLQVVGINVALGLLSGGSIAQMAHLGGALAGAGTCWLIGPRYRWMYGRVVDQPVLSLFRTRD</sequence>
<keyword evidence="9" id="KW-1185">Reference proteome</keyword>
<keyword evidence="5 6" id="KW-0472">Membrane</keyword>
<dbReference type="Pfam" id="PF01694">
    <property type="entry name" value="Rhomboid"/>
    <property type="match status" value="1"/>
</dbReference>
<organism evidence="8 9">
    <name type="scientific">Pleodorina starrii</name>
    <dbReference type="NCBI Taxonomy" id="330485"/>
    <lineage>
        <taxon>Eukaryota</taxon>
        <taxon>Viridiplantae</taxon>
        <taxon>Chlorophyta</taxon>
        <taxon>core chlorophytes</taxon>
        <taxon>Chlorophyceae</taxon>
        <taxon>CS clade</taxon>
        <taxon>Chlamydomonadales</taxon>
        <taxon>Volvocaceae</taxon>
        <taxon>Pleodorina</taxon>
    </lineage>
</organism>
<evidence type="ECO:0000256" key="2">
    <source>
        <dbReference type="ARBA" id="ARBA00009045"/>
    </source>
</evidence>
<evidence type="ECO:0000256" key="4">
    <source>
        <dbReference type="ARBA" id="ARBA00022989"/>
    </source>
</evidence>
<proteinExistence type="inferred from homology"/>
<comment type="caution">
    <text evidence="8">The sequence shown here is derived from an EMBL/GenBank/DDBJ whole genome shotgun (WGS) entry which is preliminary data.</text>
</comment>
<evidence type="ECO:0000256" key="5">
    <source>
        <dbReference type="ARBA" id="ARBA00023136"/>
    </source>
</evidence>
<keyword evidence="4 6" id="KW-1133">Transmembrane helix</keyword>
<dbReference type="Gene3D" id="1.20.1540.10">
    <property type="entry name" value="Rhomboid-like"/>
    <property type="match status" value="1"/>
</dbReference>
<dbReference type="InterPro" id="IPR035952">
    <property type="entry name" value="Rhomboid-like_sf"/>
</dbReference>
<feature type="transmembrane region" description="Helical" evidence="6">
    <location>
        <begin position="248"/>
        <end position="266"/>
    </location>
</feature>
<dbReference type="InterPro" id="IPR050925">
    <property type="entry name" value="Rhomboid_protease_S54"/>
</dbReference>
<comment type="similarity">
    <text evidence="2">Belongs to the peptidase S54 family.</text>
</comment>
<evidence type="ECO:0000256" key="3">
    <source>
        <dbReference type="ARBA" id="ARBA00022692"/>
    </source>
</evidence>
<dbReference type="GO" id="GO:0004252">
    <property type="term" value="F:serine-type endopeptidase activity"/>
    <property type="evidence" value="ECO:0007669"/>
    <property type="project" value="InterPro"/>
</dbReference>
<dbReference type="SUPFAM" id="SSF144091">
    <property type="entry name" value="Rhomboid-like"/>
    <property type="match status" value="1"/>
</dbReference>
<evidence type="ECO:0000256" key="6">
    <source>
        <dbReference type="SAM" id="Phobius"/>
    </source>
</evidence>
<evidence type="ECO:0000313" key="9">
    <source>
        <dbReference type="Proteomes" id="UP001165080"/>
    </source>
</evidence>
<feature type="transmembrane region" description="Helical" evidence="6">
    <location>
        <begin position="194"/>
        <end position="212"/>
    </location>
</feature>
<evidence type="ECO:0000259" key="7">
    <source>
        <dbReference type="Pfam" id="PF01694"/>
    </source>
</evidence>
<comment type="subcellular location">
    <subcellularLocation>
        <location evidence="1">Membrane</location>
        <topology evidence="1">Multi-pass membrane protein</topology>
    </subcellularLocation>
</comment>
<dbReference type="PANTHER" id="PTHR43731:SF26">
    <property type="entry name" value="RHOMBOID-LIKE PROTEIN 10, CHLOROPLASTIC"/>
    <property type="match status" value="1"/>
</dbReference>
<evidence type="ECO:0000313" key="8">
    <source>
        <dbReference type="EMBL" id="GLC61070.1"/>
    </source>
</evidence>
<feature type="domain" description="Peptidase S54 rhomboid" evidence="7">
    <location>
        <begin position="153"/>
        <end position="292"/>
    </location>
</feature>
<reference evidence="8 9" key="1">
    <citation type="journal article" date="2023" name="Commun. Biol.">
        <title>Reorganization of the ancestral sex-determining regions during the evolution of trioecy in Pleodorina starrii.</title>
        <authorList>
            <person name="Takahashi K."/>
            <person name="Suzuki S."/>
            <person name="Kawai-Toyooka H."/>
            <person name="Yamamoto K."/>
            <person name="Hamaji T."/>
            <person name="Ootsuki R."/>
            <person name="Yamaguchi H."/>
            <person name="Kawachi M."/>
            <person name="Higashiyama T."/>
            <person name="Nozaki H."/>
        </authorList>
    </citation>
    <scope>NUCLEOTIDE SEQUENCE [LARGE SCALE GENOMIC DNA]</scope>
    <source>
        <strain evidence="8 9">NIES-4479</strain>
    </source>
</reference>